<name>A0A5C7C3B1_SERMA</name>
<feature type="domain" description="IraD/Gp25-like" evidence="1">
    <location>
        <begin position="35"/>
        <end position="120"/>
    </location>
</feature>
<dbReference type="AlphaFoldDB" id="A0A5C7C3B1"/>
<organism evidence="2 3">
    <name type="scientific">Serratia marcescens</name>
    <dbReference type="NCBI Taxonomy" id="615"/>
    <lineage>
        <taxon>Bacteria</taxon>
        <taxon>Pseudomonadati</taxon>
        <taxon>Pseudomonadota</taxon>
        <taxon>Gammaproteobacteria</taxon>
        <taxon>Enterobacterales</taxon>
        <taxon>Yersiniaceae</taxon>
        <taxon>Serratia</taxon>
    </lineage>
</organism>
<gene>
    <name evidence="2" type="primary">tssE</name>
    <name evidence="2" type="ORF">FOT62_22410</name>
</gene>
<dbReference type="InterPro" id="IPR017737">
    <property type="entry name" value="TssE1-like"/>
</dbReference>
<dbReference type="PANTHER" id="PTHR38595">
    <property type="entry name" value="CYTOPLASMIC PROTEIN-RELATED"/>
    <property type="match status" value="1"/>
</dbReference>
<dbReference type="SUPFAM" id="SSF160719">
    <property type="entry name" value="gpW/gp25-like"/>
    <property type="match status" value="1"/>
</dbReference>
<sequence>MSSLALWNRGSSASLFDRIRGEDTAISPTQETDRLVSSVKRQLERVLNTRCGSCRSAPELGVVDLNDSTQSRADAGGRIREAIRHCIREYEPRIVGVEVFAVDNTTAVPGMAFRVNASVHLDTIEQVASFDIHMDSNRHYRMM</sequence>
<dbReference type="Proteomes" id="UP000321126">
    <property type="component" value="Unassembled WGS sequence"/>
</dbReference>
<protein>
    <submittedName>
        <fullName evidence="2">Type VI secretion system baseplate subunit TssE</fullName>
    </submittedName>
</protein>
<evidence type="ECO:0000313" key="3">
    <source>
        <dbReference type="Proteomes" id="UP000321126"/>
    </source>
</evidence>
<dbReference type="Pfam" id="PF04965">
    <property type="entry name" value="GPW_gp25"/>
    <property type="match status" value="1"/>
</dbReference>
<dbReference type="RefSeq" id="WP_072056054.1">
    <property type="nucleotide sequence ID" value="NZ_LCWI01000013.1"/>
</dbReference>
<dbReference type="InterPro" id="IPR053176">
    <property type="entry name" value="T6SS_TssE1-like"/>
</dbReference>
<proteinExistence type="predicted"/>
<dbReference type="Gene3D" id="3.10.450.40">
    <property type="match status" value="1"/>
</dbReference>
<dbReference type="InterPro" id="IPR007048">
    <property type="entry name" value="IraD/Gp25-like"/>
</dbReference>
<dbReference type="NCBIfam" id="TIGR03357">
    <property type="entry name" value="VI_zyme"/>
    <property type="match status" value="1"/>
</dbReference>
<comment type="caution">
    <text evidence="2">The sequence shown here is derived from an EMBL/GenBank/DDBJ whole genome shotgun (WGS) entry which is preliminary data.</text>
</comment>
<evidence type="ECO:0000259" key="1">
    <source>
        <dbReference type="Pfam" id="PF04965"/>
    </source>
</evidence>
<dbReference type="EMBL" id="VOUQ01000018">
    <property type="protein sequence ID" value="TXE27325.1"/>
    <property type="molecule type" value="Genomic_DNA"/>
</dbReference>
<accession>A0A5C7C3B1</accession>
<reference evidence="2 3" key="1">
    <citation type="submission" date="2019-07" db="EMBL/GenBank/DDBJ databases">
        <title>Serratia strains were isolated from fresh produce.</title>
        <authorList>
            <person name="Cho G.-S."/>
            <person name="Stein M."/>
            <person name="Lee W."/>
            <person name="Suh S.H."/>
            <person name="Franz C.M.A.P."/>
        </authorList>
    </citation>
    <scope>NUCLEOTIDE SEQUENCE [LARGE SCALE GENOMIC DNA]</scope>
    <source>
        <strain evidence="2 3">S16</strain>
    </source>
</reference>
<evidence type="ECO:0000313" key="2">
    <source>
        <dbReference type="EMBL" id="TXE27325.1"/>
    </source>
</evidence>
<dbReference type="PANTHER" id="PTHR38595:SF2">
    <property type="entry name" value="TYPE VI SECRETION SYSTEM BASEPLATE SUBUNIT TSSE"/>
    <property type="match status" value="1"/>
</dbReference>